<keyword evidence="9" id="KW-1185">Reference proteome</keyword>
<keyword evidence="2 6" id="KW-0699">rRNA-binding</keyword>
<dbReference type="PROSITE" id="PS01169">
    <property type="entry name" value="RIBOSOMAL_L21"/>
    <property type="match status" value="1"/>
</dbReference>
<reference evidence="8" key="2">
    <citation type="submission" date="2022-11" db="EMBL/GenBank/DDBJ databases">
        <title>Draft genome sequencing of Pseudomonas atacamensis RS3R1.</title>
        <authorList>
            <person name="Furuya T."/>
            <person name="Kaneko H."/>
        </authorList>
    </citation>
    <scope>NUCLEOTIDE SEQUENCE</scope>
    <source>
        <strain evidence="8">RS3R-1</strain>
    </source>
</reference>
<evidence type="ECO:0000256" key="6">
    <source>
        <dbReference type="HAMAP-Rule" id="MF_01363"/>
    </source>
</evidence>
<dbReference type="Proteomes" id="UP001145022">
    <property type="component" value="Unassembled WGS sequence"/>
</dbReference>
<organism evidence="8 9">
    <name type="scientific">Pseudomonas atacamensis</name>
    <dbReference type="NCBI Taxonomy" id="2565368"/>
    <lineage>
        <taxon>Bacteria</taxon>
        <taxon>Pseudomonadati</taxon>
        <taxon>Pseudomonadota</taxon>
        <taxon>Gammaproteobacteria</taxon>
        <taxon>Pseudomonadales</taxon>
        <taxon>Pseudomonadaceae</taxon>
        <taxon>Pseudomonas</taxon>
    </lineage>
</organism>
<dbReference type="InterPro" id="IPR018258">
    <property type="entry name" value="Ribosomal_bL21_CS"/>
</dbReference>
<dbReference type="NCBIfam" id="TIGR00061">
    <property type="entry name" value="L21"/>
    <property type="match status" value="1"/>
</dbReference>
<keyword evidence="3 6" id="KW-0694">RNA-binding</keyword>
<dbReference type="PANTHER" id="PTHR21349">
    <property type="entry name" value="50S RIBOSOMAL PROTEIN L21"/>
    <property type="match status" value="1"/>
</dbReference>
<evidence type="ECO:0000256" key="3">
    <source>
        <dbReference type="ARBA" id="ARBA00022884"/>
    </source>
</evidence>
<evidence type="ECO:0000313" key="8">
    <source>
        <dbReference type="EMBL" id="GLH45919.1"/>
    </source>
</evidence>
<comment type="function">
    <text evidence="6 7">This protein binds to 23S rRNA in the presence of protein L20.</text>
</comment>
<gene>
    <name evidence="6" type="primary">rplU</name>
    <name evidence="8" type="ORF">RS3R1_50070</name>
</gene>
<dbReference type="InterPro" id="IPR028909">
    <property type="entry name" value="bL21-like"/>
</dbReference>
<name>A0ABQ5PQU6_9PSED</name>
<evidence type="ECO:0000256" key="4">
    <source>
        <dbReference type="ARBA" id="ARBA00022980"/>
    </source>
</evidence>
<evidence type="ECO:0000256" key="2">
    <source>
        <dbReference type="ARBA" id="ARBA00022730"/>
    </source>
</evidence>
<reference evidence="8" key="3">
    <citation type="journal article" date="2023" name="J. Biotechnol.">
        <title>Draft Genome Sequences of Endophytic Pseudomonas Strains, Isolated from the Interior of Brassicaceae Plants.</title>
        <authorList>
            <person name="Kaneko H."/>
            <person name="Furuya T."/>
        </authorList>
    </citation>
    <scope>NUCLEOTIDE SEQUENCE</scope>
    <source>
        <strain evidence="8">RS3R-1</strain>
    </source>
</reference>
<evidence type="ECO:0000313" key="9">
    <source>
        <dbReference type="Proteomes" id="UP001145022"/>
    </source>
</evidence>
<comment type="similarity">
    <text evidence="1 6 7">Belongs to the bacterial ribosomal protein bL21 family.</text>
</comment>
<evidence type="ECO:0000256" key="1">
    <source>
        <dbReference type="ARBA" id="ARBA00008563"/>
    </source>
</evidence>
<reference evidence="8" key="1">
    <citation type="journal article" date="2021" name="Sci. Rep.">
        <title>An efficient direct screening system for microorganisms that activate plant immune responses based on plant-microbe interactions using cultured plant cells.</title>
        <authorList>
            <person name="Kurokawa M."/>
            <person name="Nakano M."/>
            <person name="Kitahata N."/>
            <person name="Kuchitsu K."/>
            <person name="Furuya T."/>
        </authorList>
    </citation>
    <scope>NUCLEOTIDE SEQUENCE</scope>
    <source>
        <strain evidence="8">RS3R-1</strain>
    </source>
</reference>
<keyword evidence="5 6" id="KW-0687">Ribonucleoprotein</keyword>
<accession>A0ABQ5PQU6</accession>
<evidence type="ECO:0000256" key="7">
    <source>
        <dbReference type="RuleBase" id="RU000562"/>
    </source>
</evidence>
<evidence type="ECO:0000256" key="5">
    <source>
        <dbReference type="ARBA" id="ARBA00023274"/>
    </source>
</evidence>
<protein>
    <recommendedName>
        <fullName evidence="6">Large ribosomal subunit protein bL21</fullName>
    </recommendedName>
</protein>
<dbReference type="HAMAP" id="MF_01363">
    <property type="entry name" value="Ribosomal_bL21"/>
    <property type="match status" value="1"/>
</dbReference>
<comment type="subunit">
    <text evidence="6">Part of the 50S ribosomal subunit. Contacts protein L20.</text>
</comment>
<dbReference type="SUPFAM" id="SSF141091">
    <property type="entry name" value="L21p-like"/>
    <property type="match status" value="1"/>
</dbReference>
<keyword evidence="4 6" id="KW-0689">Ribosomal protein</keyword>
<dbReference type="InterPro" id="IPR036164">
    <property type="entry name" value="bL21-like_sf"/>
</dbReference>
<dbReference type="PANTHER" id="PTHR21349:SF0">
    <property type="entry name" value="LARGE RIBOSOMAL SUBUNIT PROTEIN BL21M"/>
    <property type="match status" value="1"/>
</dbReference>
<comment type="caution">
    <text evidence="8">The sequence shown here is derived from an EMBL/GenBank/DDBJ whole genome shotgun (WGS) entry which is preliminary data.</text>
</comment>
<dbReference type="Pfam" id="PF00829">
    <property type="entry name" value="Ribosomal_L21p"/>
    <property type="match status" value="1"/>
</dbReference>
<sequence>MDGHLREADCLRTIAHPELPGQHLPYAIALGPFQPHAAMPANTSSYKELGEQDYRRNTMYAVIVTGGKQYKVAEGEYLKIEKLEIATGESVTFDRVLLVANGDDVNIGAPVVAGATVKAEVISQGRHDKVRIIKFRRRKHHMKRMGHRQWFTEIKITGIQA</sequence>
<dbReference type="InterPro" id="IPR001787">
    <property type="entry name" value="Ribosomal_bL21"/>
</dbReference>
<proteinExistence type="inferred from homology"/>
<dbReference type="EMBL" id="BSCQ01000047">
    <property type="protein sequence ID" value="GLH45919.1"/>
    <property type="molecule type" value="Genomic_DNA"/>
</dbReference>